<accession>G2QM14</accession>
<evidence type="ECO:0000313" key="2">
    <source>
        <dbReference type="Proteomes" id="UP000007322"/>
    </source>
</evidence>
<dbReference type="RefSeq" id="XP_003666239.1">
    <property type="nucleotide sequence ID" value="XM_003666191.1"/>
</dbReference>
<gene>
    <name evidence="1" type="ORF">MYCTH_2310772</name>
</gene>
<name>G2QM14_THET4</name>
<dbReference type="KEGG" id="mtm:MYCTH_2310772"/>
<organism evidence="1 2">
    <name type="scientific">Thermothelomyces thermophilus (strain ATCC 42464 / BCRC 31852 / DSM 1799)</name>
    <name type="common">Sporotrichum thermophile</name>
    <dbReference type="NCBI Taxonomy" id="573729"/>
    <lineage>
        <taxon>Eukaryota</taxon>
        <taxon>Fungi</taxon>
        <taxon>Dikarya</taxon>
        <taxon>Ascomycota</taxon>
        <taxon>Pezizomycotina</taxon>
        <taxon>Sordariomycetes</taxon>
        <taxon>Sordariomycetidae</taxon>
        <taxon>Sordariales</taxon>
        <taxon>Chaetomiaceae</taxon>
        <taxon>Thermothelomyces</taxon>
    </lineage>
</organism>
<keyword evidence="2" id="KW-1185">Reference proteome</keyword>
<dbReference type="VEuPathDB" id="FungiDB:MYCTH_2310772"/>
<dbReference type="AlphaFoldDB" id="G2QM14"/>
<sequence>MYLIRATQDFRGLTQRVCLRNEELTEERKGLWAMSLGDIQQREDIKRVAIAFYKDKDRDKQGSIEQEAKSYGKTIRLWRAVGLLCLEGVLLTDGRVCVVIVVSPPQPSGDTGAVAGGSPSAGLRTTYKVVVSKVDREEKVTLELEYGDMLRLDEDKKMEATSGGIAFIVMMYDVVSESQDH</sequence>
<dbReference type="Proteomes" id="UP000007322">
    <property type="component" value="Chromosome 6"/>
</dbReference>
<proteinExistence type="predicted"/>
<dbReference type="HOGENOM" id="CLU_1489985_0_0_1"/>
<evidence type="ECO:0000313" key="1">
    <source>
        <dbReference type="EMBL" id="AEO60994.1"/>
    </source>
</evidence>
<dbReference type="InParanoid" id="G2QM14"/>
<dbReference type="OrthoDB" id="10462358at2759"/>
<reference evidence="1 2" key="1">
    <citation type="journal article" date="2011" name="Nat. Biotechnol.">
        <title>Comparative genomic analysis of the thermophilic biomass-degrading fungi Myceliophthora thermophila and Thielavia terrestris.</title>
        <authorList>
            <person name="Berka R.M."/>
            <person name="Grigoriev I.V."/>
            <person name="Otillar R."/>
            <person name="Salamov A."/>
            <person name="Grimwood J."/>
            <person name="Reid I."/>
            <person name="Ishmael N."/>
            <person name="John T."/>
            <person name="Darmond C."/>
            <person name="Moisan M.-C."/>
            <person name="Henrissat B."/>
            <person name="Coutinho P.M."/>
            <person name="Lombard V."/>
            <person name="Natvig D.O."/>
            <person name="Lindquist E."/>
            <person name="Schmutz J."/>
            <person name="Lucas S."/>
            <person name="Harris P."/>
            <person name="Powlowski J."/>
            <person name="Bellemare A."/>
            <person name="Taylor D."/>
            <person name="Butler G."/>
            <person name="de Vries R.P."/>
            <person name="Allijn I.E."/>
            <person name="van den Brink J."/>
            <person name="Ushinsky S."/>
            <person name="Storms R."/>
            <person name="Powell A.J."/>
            <person name="Paulsen I.T."/>
            <person name="Elbourne L.D.H."/>
            <person name="Baker S.E."/>
            <person name="Magnuson J."/>
            <person name="LaBoissiere S."/>
            <person name="Clutterbuck A.J."/>
            <person name="Martinez D."/>
            <person name="Wogulis M."/>
            <person name="de Leon A.L."/>
            <person name="Rey M.W."/>
            <person name="Tsang A."/>
        </authorList>
    </citation>
    <scope>NUCLEOTIDE SEQUENCE [LARGE SCALE GENOMIC DNA]</scope>
    <source>
        <strain evidence="2">ATCC 42464 / BCRC 31852 / DSM 1799</strain>
    </source>
</reference>
<protein>
    <submittedName>
        <fullName evidence="1">Uncharacterized protein</fullName>
    </submittedName>
</protein>
<dbReference type="GeneID" id="11514454"/>
<dbReference type="EMBL" id="CP003007">
    <property type="protein sequence ID" value="AEO60994.1"/>
    <property type="molecule type" value="Genomic_DNA"/>
</dbReference>